<dbReference type="GO" id="GO:0016740">
    <property type="term" value="F:transferase activity"/>
    <property type="evidence" value="ECO:0007669"/>
    <property type="project" value="UniProtKB-KW"/>
</dbReference>
<comment type="caution">
    <text evidence="3">The sequence shown here is derived from an EMBL/GenBank/DDBJ whole genome shotgun (WGS) entry which is preliminary data.</text>
</comment>
<dbReference type="Gene3D" id="3.90.226.10">
    <property type="entry name" value="2-enoyl-CoA Hydratase, Chain A, domain 1"/>
    <property type="match status" value="2"/>
</dbReference>
<dbReference type="Proteomes" id="UP000321638">
    <property type="component" value="Unassembled WGS sequence"/>
</dbReference>
<evidence type="ECO:0000259" key="1">
    <source>
        <dbReference type="PROSITE" id="PS50980"/>
    </source>
</evidence>
<dbReference type="Pfam" id="PF01039">
    <property type="entry name" value="Carboxyl_trans"/>
    <property type="match status" value="1"/>
</dbReference>
<dbReference type="PANTHER" id="PTHR43842">
    <property type="entry name" value="PROPIONYL-COA CARBOXYLASE BETA CHAIN"/>
    <property type="match status" value="1"/>
</dbReference>
<reference evidence="3 4" key="1">
    <citation type="submission" date="2019-06" db="EMBL/GenBank/DDBJ databases">
        <title>New taxonomy in bacterial strain CC-CFT640, isolated from vineyard.</title>
        <authorList>
            <person name="Lin S.-Y."/>
            <person name="Tsai C.-F."/>
            <person name="Young C.-C."/>
        </authorList>
    </citation>
    <scope>NUCLEOTIDE SEQUENCE [LARGE SCALE GENOMIC DNA]</scope>
    <source>
        <strain evidence="3 4">CC-CFT640</strain>
    </source>
</reference>
<protein>
    <submittedName>
        <fullName evidence="3">Methylmalonyl-CoA carboxyltransferase</fullName>
    </submittedName>
</protein>
<feature type="domain" description="CoA carboxyltransferase N-terminal" evidence="1">
    <location>
        <begin position="9"/>
        <end position="261"/>
    </location>
</feature>
<dbReference type="AlphaFoldDB" id="A0A5C8PNY5"/>
<name>A0A5C8PNY5_9HYPH</name>
<feature type="domain" description="CoA carboxyltransferase C-terminal" evidence="2">
    <location>
        <begin position="265"/>
        <end position="516"/>
    </location>
</feature>
<gene>
    <name evidence="3" type="ORF">FHP25_12195</name>
</gene>
<keyword evidence="4" id="KW-1185">Reference proteome</keyword>
<evidence type="ECO:0000313" key="3">
    <source>
        <dbReference type="EMBL" id="TXL76401.1"/>
    </source>
</evidence>
<dbReference type="InterPro" id="IPR034733">
    <property type="entry name" value="AcCoA_carboxyl_beta"/>
</dbReference>
<dbReference type="PROSITE" id="PS50989">
    <property type="entry name" value="COA_CT_CTER"/>
    <property type="match status" value="1"/>
</dbReference>
<sequence>MGEERSVSFDSKLAEFRHRRDKALAMGSARHLAARKAQGILNARERVAHLVAPGSFEEFGLFATGLNPAMRERTPTDAAVCGFGSVDGRLMGINSADFSTMAASSGRVQIKKYNHIRDLCIANGHPLINLMECGGGRIPDVMGASGIGAGGESGRYFRPRIVPTAAGVLGATYGRGAFVCVLSDFTVMRRGAVMAVSSPNVTSSSIAEAETPEDLGGWPVHSEVTGLADLVVDSDEEALDAIRRFLSYLPDHHRAAPPRAPVPAGADDAARRLPDLVPDERRKTYDVRRAIEAIVDPGSFFALKERFARAAVTGLARLGGQTVGVIATNPRVKGGALDAEACSKITSFIVLCDSFNVPLIMMADTPGFLIGGEAERRGMAGRIMNFLAALEEATVPKLALVLRKSFGQAYINMGGGKGDETAAWFSSEISFMDPQVAVSVVFAGRQDGDGKSQEQLMAEVAADTTPYNLAAPYLAHAVIDPRDTRAYLISRLAIHGRALTGGIGEHRLANWPPMSF</sequence>
<dbReference type="EMBL" id="VDUZ01000011">
    <property type="protein sequence ID" value="TXL76401.1"/>
    <property type="molecule type" value="Genomic_DNA"/>
</dbReference>
<keyword evidence="3" id="KW-0808">Transferase</keyword>
<dbReference type="SUPFAM" id="SSF52096">
    <property type="entry name" value="ClpP/crotonase"/>
    <property type="match status" value="2"/>
</dbReference>
<dbReference type="PANTHER" id="PTHR43842:SF2">
    <property type="entry name" value="PROPIONYL-COA CARBOXYLASE BETA CHAIN, MITOCHONDRIAL"/>
    <property type="match status" value="1"/>
</dbReference>
<accession>A0A5C8PNY5</accession>
<evidence type="ECO:0000313" key="4">
    <source>
        <dbReference type="Proteomes" id="UP000321638"/>
    </source>
</evidence>
<dbReference type="InterPro" id="IPR051047">
    <property type="entry name" value="AccD/PCCB"/>
</dbReference>
<dbReference type="InterPro" id="IPR029045">
    <property type="entry name" value="ClpP/crotonase-like_dom_sf"/>
</dbReference>
<dbReference type="GO" id="GO:0004658">
    <property type="term" value="F:propionyl-CoA carboxylase activity"/>
    <property type="evidence" value="ECO:0007669"/>
    <property type="project" value="TreeGrafter"/>
</dbReference>
<evidence type="ECO:0000259" key="2">
    <source>
        <dbReference type="PROSITE" id="PS50989"/>
    </source>
</evidence>
<organism evidence="3 4">
    <name type="scientific">Vineibacter terrae</name>
    <dbReference type="NCBI Taxonomy" id="2586908"/>
    <lineage>
        <taxon>Bacteria</taxon>
        <taxon>Pseudomonadati</taxon>
        <taxon>Pseudomonadota</taxon>
        <taxon>Alphaproteobacteria</taxon>
        <taxon>Hyphomicrobiales</taxon>
        <taxon>Vineibacter</taxon>
    </lineage>
</organism>
<dbReference type="OrthoDB" id="9803706at2"/>
<dbReference type="PROSITE" id="PS50980">
    <property type="entry name" value="COA_CT_NTER"/>
    <property type="match status" value="1"/>
</dbReference>
<dbReference type="InterPro" id="IPR011762">
    <property type="entry name" value="COA_CT_N"/>
</dbReference>
<proteinExistence type="predicted"/>
<dbReference type="InterPro" id="IPR011763">
    <property type="entry name" value="COA_CT_C"/>
</dbReference>